<gene>
    <name evidence="2" type="ORF">S01H4_25713</name>
</gene>
<comment type="caution">
    <text evidence="2">The sequence shown here is derived from an EMBL/GenBank/DDBJ whole genome shotgun (WGS) entry which is preliminary data.</text>
</comment>
<dbReference type="AlphaFoldDB" id="X1A9G4"/>
<sequence length="52" mass="6006">MEKFDETAKPIWEVIEEIISDVPPEEFDKLPRDGATEHDHYIYGTAKKGNNT</sequence>
<name>X1A9G4_9ZZZZ</name>
<reference evidence="2" key="1">
    <citation type="journal article" date="2014" name="Front. Microbiol.">
        <title>High frequency of phylogenetically diverse reductive dehalogenase-homologous genes in deep subseafloor sedimentary metagenomes.</title>
        <authorList>
            <person name="Kawai M."/>
            <person name="Futagami T."/>
            <person name="Toyoda A."/>
            <person name="Takaki Y."/>
            <person name="Nishi S."/>
            <person name="Hori S."/>
            <person name="Arai W."/>
            <person name="Tsubouchi T."/>
            <person name="Morono Y."/>
            <person name="Uchiyama I."/>
            <person name="Ito T."/>
            <person name="Fujiyama A."/>
            <person name="Inagaki F."/>
            <person name="Takami H."/>
        </authorList>
    </citation>
    <scope>NUCLEOTIDE SEQUENCE</scope>
    <source>
        <strain evidence="2">Expedition CK06-06</strain>
    </source>
</reference>
<evidence type="ECO:0000256" key="1">
    <source>
        <dbReference type="SAM" id="MobiDB-lite"/>
    </source>
</evidence>
<feature type="region of interest" description="Disordered" evidence="1">
    <location>
        <begin position="25"/>
        <end position="52"/>
    </location>
</feature>
<evidence type="ECO:0000313" key="2">
    <source>
        <dbReference type="EMBL" id="GAG79000.1"/>
    </source>
</evidence>
<feature type="compositionally biased region" description="Basic and acidic residues" evidence="1">
    <location>
        <begin position="26"/>
        <end position="41"/>
    </location>
</feature>
<accession>X1A9G4</accession>
<protein>
    <submittedName>
        <fullName evidence="2">Uncharacterized protein</fullName>
    </submittedName>
</protein>
<organism evidence="2">
    <name type="scientific">marine sediment metagenome</name>
    <dbReference type="NCBI Taxonomy" id="412755"/>
    <lineage>
        <taxon>unclassified sequences</taxon>
        <taxon>metagenomes</taxon>
        <taxon>ecological metagenomes</taxon>
    </lineage>
</organism>
<dbReference type="EMBL" id="BART01012273">
    <property type="protein sequence ID" value="GAG79000.1"/>
    <property type="molecule type" value="Genomic_DNA"/>
</dbReference>
<proteinExistence type="predicted"/>